<sequence>MSIKRIHHPVPSLDSTIIGELDDARGLALFRGIPYATVEKRWTHSQTRHSLDSPYDATNFGPRCVQTVRSSLVTTGAVDPETGDDEFKCLNLNVTVFRDVLYGNKQELLPVMVWIHGGAFTHGANSVSRYRPELLCELAKEFGNQVVIVQINYRLGPLGYAATKDFEAEQDADSPSLGNFGLYDQRNALEWVQAHISDFGGDPDNVTAFGVSAGSASIHHHILSGSPLFDRAILMSGTAPNLGPVPLEMLEMVWKGFVKSSGVKEDDPVKRLEKLRALEPMDVLNKYSPAALASVADGKFLPKNWSMYEKQDPTRCKSIILGDSRVEGIIFDSSIARADLASFRKLVESVLSGSEATRFYEVFGFATDTAEMPDDEFRDAMRFLMSVMMFQYPNLEVAATYPEAYLYHFEEPSPFPGATLGLPYHGMCAFYLHQTVIDNDLVSEGGKATAREMGRIWSGFAHGKQPWEVWASNQKFMRFGPHGSALHSTGDDQTRSYAYLEQDWLKEHFEQVKTIVGGVLNGLKK</sequence>
<evidence type="ECO:0000313" key="2">
    <source>
        <dbReference type="EMBL" id="KAL3419826.1"/>
    </source>
</evidence>
<evidence type="ECO:0000259" key="1">
    <source>
        <dbReference type="Pfam" id="PF00135"/>
    </source>
</evidence>
<organism evidence="2 3">
    <name type="scientific">Phlyctema vagabunda</name>
    <dbReference type="NCBI Taxonomy" id="108571"/>
    <lineage>
        <taxon>Eukaryota</taxon>
        <taxon>Fungi</taxon>
        <taxon>Dikarya</taxon>
        <taxon>Ascomycota</taxon>
        <taxon>Pezizomycotina</taxon>
        <taxon>Leotiomycetes</taxon>
        <taxon>Helotiales</taxon>
        <taxon>Dermateaceae</taxon>
        <taxon>Phlyctema</taxon>
    </lineage>
</organism>
<dbReference type="Pfam" id="PF00135">
    <property type="entry name" value="COesterase"/>
    <property type="match status" value="1"/>
</dbReference>
<dbReference type="EMBL" id="JBFCZG010000007">
    <property type="protein sequence ID" value="KAL3419826.1"/>
    <property type="molecule type" value="Genomic_DNA"/>
</dbReference>
<dbReference type="PANTHER" id="PTHR11559">
    <property type="entry name" value="CARBOXYLESTERASE"/>
    <property type="match status" value="1"/>
</dbReference>
<dbReference type="Gene3D" id="3.40.50.1820">
    <property type="entry name" value="alpha/beta hydrolase"/>
    <property type="match status" value="1"/>
</dbReference>
<proteinExistence type="predicted"/>
<dbReference type="InterPro" id="IPR050309">
    <property type="entry name" value="Type-B_Carboxylest/Lipase"/>
</dbReference>
<accession>A0ABR4P9S4</accession>
<protein>
    <submittedName>
        <fullName evidence="2">Para-nitrobenzyl esterase</fullName>
    </submittedName>
</protein>
<comment type="caution">
    <text evidence="2">The sequence shown here is derived from an EMBL/GenBank/DDBJ whole genome shotgun (WGS) entry which is preliminary data.</text>
</comment>
<dbReference type="Proteomes" id="UP001629113">
    <property type="component" value="Unassembled WGS sequence"/>
</dbReference>
<gene>
    <name evidence="2" type="ORF">PVAG01_08324</name>
</gene>
<evidence type="ECO:0000313" key="3">
    <source>
        <dbReference type="Proteomes" id="UP001629113"/>
    </source>
</evidence>
<reference evidence="2 3" key="1">
    <citation type="submission" date="2024-06" db="EMBL/GenBank/DDBJ databases">
        <title>Complete genome of Phlyctema vagabunda strain 19-DSS-EL-015.</title>
        <authorList>
            <person name="Fiorenzani C."/>
        </authorList>
    </citation>
    <scope>NUCLEOTIDE SEQUENCE [LARGE SCALE GENOMIC DNA]</scope>
    <source>
        <strain evidence="2 3">19-DSS-EL-015</strain>
    </source>
</reference>
<name>A0ABR4P9S4_9HELO</name>
<dbReference type="InterPro" id="IPR002018">
    <property type="entry name" value="CarbesteraseB"/>
</dbReference>
<dbReference type="InterPro" id="IPR029058">
    <property type="entry name" value="AB_hydrolase_fold"/>
</dbReference>
<dbReference type="SUPFAM" id="SSF53474">
    <property type="entry name" value="alpha/beta-Hydrolases"/>
    <property type="match status" value="1"/>
</dbReference>
<feature type="domain" description="Carboxylesterase type B" evidence="1">
    <location>
        <begin position="24"/>
        <end position="484"/>
    </location>
</feature>
<keyword evidence="3" id="KW-1185">Reference proteome</keyword>